<name>W7IKE0_9PSEU</name>
<dbReference type="OrthoDB" id="7057833at2"/>
<dbReference type="PANTHER" id="PTHR42791:SF1">
    <property type="entry name" value="N-ACETYLTRANSFERASE DOMAIN-CONTAINING PROTEIN"/>
    <property type="match status" value="1"/>
</dbReference>
<dbReference type="SUPFAM" id="SSF55729">
    <property type="entry name" value="Acyl-CoA N-acyltransferases (Nat)"/>
    <property type="match status" value="1"/>
</dbReference>
<dbReference type="AlphaFoldDB" id="W7IKE0"/>
<dbReference type="GO" id="GO:0016740">
    <property type="term" value="F:transferase activity"/>
    <property type="evidence" value="ECO:0007669"/>
    <property type="project" value="UniProtKB-KW"/>
</dbReference>
<dbReference type="EMBL" id="AYXG01000118">
    <property type="protein sequence ID" value="EWC61325.1"/>
    <property type="molecule type" value="Genomic_DNA"/>
</dbReference>
<dbReference type="Gene3D" id="3.40.630.30">
    <property type="match status" value="1"/>
</dbReference>
<dbReference type="Proteomes" id="UP000019277">
    <property type="component" value="Unassembled WGS sequence"/>
</dbReference>
<dbReference type="InterPro" id="IPR016181">
    <property type="entry name" value="Acyl_CoA_acyltransferase"/>
</dbReference>
<sequence length="213" mass="22548">MTYTEPATAARTIRPGGPEDTDRLCGLLAEAFQDDPLTAWILPDPVERAAALPAFFRVFVDLSLAHGGVLVGGVGGDFAAALLYLSPAGWEEAQERDEDVQRRLAEAVGSGTAALFTILAMQAAHHPSEEPQYYASFGAVRPGEQQGGWMTGMLGLLVARADAEGVPTYVEASSPGGYAVSLRNGFAPLGTEIRLPDGPVLRPMWRPARRSGA</sequence>
<dbReference type="RefSeq" id="WP_052021256.1">
    <property type="nucleotide sequence ID" value="NZ_AYXG01000118.1"/>
</dbReference>
<evidence type="ECO:0000313" key="1">
    <source>
        <dbReference type="EMBL" id="EWC61325.1"/>
    </source>
</evidence>
<keyword evidence="1" id="KW-0808">Transferase</keyword>
<evidence type="ECO:0000313" key="2">
    <source>
        <dbReference type="Proteomes" id="UP000019277"/>
    </source>
</evidence>
<dbReference type="eggNOG" id="COG0454">
    <property type="taxonomic scope" value="Bacteria"/>
</dbReference>
<comment type="caution">
    <text evidence="1">The sequence shown here is derived from an EMBL/GenBank/DDBJ whole genome shotgun (WGS) entry which is preliminary data.</text>
</comment>
<keyword evidence="2" id="KW-1185">Reference proteome</keyword>
<proteinExistence type="predicted"/>
<dbReference type="PANTHER" id="PTHR42791">
    <property type="entry name" value="GNAT FAMILY ACETYLTRANSFERASE"/>
    <property type="match status" value="1"/>
</dbReference>
<gene>
    <name evidence="1" type="ORF">UO65_3381</name>
</gene>
<reference evidence="1 2" key="1">
    <citation type="journal article" date="2014" name="Genome Announc.">
        <title>Draft Genome Sequence of the Antitrypanosomally Active Sponge-Associated Bacterium Actinokineospora sp. Strain EG49.</title>
        <authorList>
            <person name="Harjes J."/>
            <person name="Ryu T."/>
            <person name="Abdelmohsen U.R."/>
            <person name="Moitinho-Silva L."/>
            <person name="Horn H."/>
            <person name="Ravasi T."/>
            <person name="Hentschel U."/>
        </authorList>
    </citation>
    <scope>NUCLEOTIDE SEQUENCE [LARGE SCALE GENOMIC DNA]</scope>
    <source>
        <strain evidence="1 2">EG49</strain>
    </source>
</reference>
<dbReference type="STRING" id="909613.UO65_3381"/>
<dbReference type="InterPro" id="IPR052523">
    <property type="entry name" value="Trichothecene_AcTrans"/>
</dbReference>
<protein>
    <submittedName>
        <fullName evidence="1">Putative puromycin N-acetyltransferase</fullName>
    </submittedName>
</protein>
<organism evidence="1 2">
    <name type="scientific">Actinokineospora spheciospongiae</name>
    <dbReference type="NCBI Taxonomy" id="909613"/>
    <lineage>
        <taxon>Bacteria</taxon>
        <taxon>Bacillati</taxon>
        <taxon>Actinomycetota</taxon>
        <taxon>Actinomycetes</taxon>
        <taxon>Pseudonocardiales</taxon>
        <taxon>Pseudonocardiaceae</taxon>
        <taxon>Actinokineospora</taxon>
    </lineage>
</organism>
<accession>W7IKE0</accession>